<organism evidence="9">
    <name type="scientific">Anisakis simplex</name>
    <name type="common">Herring worm</name>
    <dbReference type="NCBI Taxonomy" id="6269"/>
    <lineage>
        <taxon>Eukaryota</taxon>
        <taxon>Metazoa</taxon>
        <taxon>Ecdysozoa</taxon>
        <taxon>Nematoda</taxon>
        <taxon>Chromadorea</taxon>
        <taxon>Rhabditida</taxon>
        <taxon>Spirurina</taxon>
        <taxon>Ascaridomorpha</taxon>
        <taxon>Ascaridoidea</taxon>
        <taxon>Anisakidae</taxon>
        <taxon>Anisakis</taxon>
        <taxon>Anisakis simplex complex</taxon>
    </lineage>
</organism>
<keyword evidence="2 5" id="KW-0812">Transmembrane</keyword>
<evidence type="ECO:0000256" key="1">
    <source>
        <dbReference type="ARBA" id="ARBA00004141"/>
    </source>
</evidence>
<dbReference type="OrthoDB" id="10262359at2759"/>
<dbReference type="InterPro" id="IPR007829">
    <property type="entry name" value="TM2"/>
</dbReference>
<evidence type="ECO:0000259" key="6">
    <source>
        <dbReference type="Pfam" id="PF05154"/>
    </source>
</evidence>
<evidence type="ECO:0000256" key="4">
    <source>
        <dbReference type="ARBA" id="ARBA00023136"/>
    </source>
</evidence>
<dbReference type="PANTHER" id="PTHR44733">
    <property type="entry name" value="DNAJ HOMOLOG SUBFAMILY C MEMBER 22"/>
    <property type="match status" value="1"/>
</dbReference>
<keyword evidence="3 5" id="KW-1133">Transmembrane helix</keyword>
<reference evidence="7 8" key="2">
    <citation type="submission" date="2018-11" db="EMBL/GenBank/DDBJ databases">
        <authorList>
            <consortium name="Pathogen Informatics"/>
        </authorList>
    </citation>
    <scope>NUCLEOTIDE SEQUENCE [LARGE SCALE GENOMIC DNA]</scope>
</reference>
<name>A0A0M3JTX1_ANISI</name>
<evidence type="ECO:0000256" key="2">
    <source>
        <dbReference type="ARBA" id="ARBA00022692"/>
    </source>
</evidence>
<dbReference type="GO" id="GO:0016020">
    <property type="term" value="C:membrane"/>
    <property type="evidence" value="ECO:0007669"/>
    <property type="project" value="UniProtKB-SubCell"/>
</dbReference>
<gene>
    <name evidence="7" type="ORF">ASIM_LOCUS11061</name>
</gene>
<evidence type="ECO:0000256" key="3">
    <source>
        <dbReference type="ARBA" id="ARBA00022989"/>
    </source>
</evidence>
<evidence type="ECO:0000313" key="7">
    <source>
        <dbReference type="EMBL" id="VDK44258.1"/>
    </source>
</evidence>
<dbReference type="EMBL" id="UYRR01031037">
    <property type="protein sequence ID" value="VDK44258.1"/>
    <property type="molecule type" value="Genomic_DNA"/>
</dbReference>
<keyword evidence="8" id="KW-1185">Reference proteome</keyword>
<reference evidence="9" key="1">
    <citation type="submission" date="2017-02" db="UniProtKB">
        <authorList>
            <consortium name="WormBaseParasite"/>
        </authorList>
    </citation>
    <scope>IDENTIFICATION</scope>
</reference>
<evidence type="ECO:0000313" key="8">
    <source>
        <dbReference type="Proteomes" id="UP000267096"/>
    </source>
</evidence>
<feature type="transmembrane region" description="Helical" evidence="5">
    <location>
        <begin position="127"/>
        <end position="149"/>
    </location>
</feature>
<dbReference type="Proteomes" id="UP000267096">
    <property type="component" value="Unassembled WGS sequence"/>
</dbReference>
<dbReference type="WBParaSite" id="ASIM_0001150301-mRNA-1">
    <property type="protein sequence ID" value="ASIM_0001150301-mRNA-1"/>
    <property type="gene ID" value="ASIM_0001150301"/>
</dbReference>
<feature type="domain" description="TM2" evidence="6">
    <location>
        <begin position="50"/>
        <end position="89"/>
    </location>
</feature>
<proteinExistence type="predicted"/>
<evidence type="ECO:0000313" key="9">
    <source>
        <dbReference type="WBParaSite" id="ASIM_0001150301-mRNA-1"/>
    </source>
</evidence>
<dbReference type="AlphaFoldDB" id="A0A0M3JTX1"/>
<evidence type="ECO:0000256" key="5">
    <source>
        <dbReference type="SAM" id="Phobius"/>
    </source>
</evidence>
<sequence>MLAIQSSDVGVACTNVQLGHSNMLGIEETSLKMSVGGSLTYYNALRARTWLMLGGQLGLHRLYLDEPLEAFVYFATGGIFLFGIFYDIFAIHSIVERQNARIKRSSSRATREMISSEKFASSSIKRFIAQFLFGYWMGLIYGLTMLFTFSIQRRPILLSIIIAIGVAKDCHLQNVYFPYPFARRTLCDTIWQSWRPFSVCQFKTFHTQNISRKLIHNTNKSIFSSGSQIQYIPFKPNSPYRQSTTANSFIFNHASMDDKRRVSDKRWWSIFLMDMVTSESENINLVDYVIVFVSDYLRAEALSRMTEQKLRTDNAHRFDALEWTAWRQLAIYVCFFVTAFI</sequence>
<protein>
    <submittedName>
        <fullName evidence="9">TM2 domain-containing protein</fullName>
    </submittedName>
</protein>
<accession>A0A0M3JTX1</accession>
<dbReference type="PANTHER" id="PTHR44733:SF1">
    <property type="entry name" value="DNAJ HOMOLOG SUBFAMILY C MEMBER 22"/>
    <property type="match status" value="1"/>
</dbReference>
<feature type="transmembrane region" description="Helical" evidence="5">
    <location>
        <begin position="70"/>
        <end position="95"/>
    </location>
</feature>
<dbReference type="Pfam" id="PF05154">
    <property type="entry name" value="TM2"/>
    <property type="match status" value="1"/>
</dbReference>
<comment type="subcellular location">
    <subcellularLocation>
        <location evidence="1">Membrane</location>
        <topology evidence="1">Multi-pass membrane protein</topology>
    </subcellularLocation>
</comment>
<keyword evidence="4 5" id="KW-0472">Membrane</keyword>